<proteinExistence type="predicted"/>
<keyword evidence="3" id="KW-1185">Reference proteome</keyword>
<dbReference type="AlphaFoldDB" id="A0A926IU26"/>
<dbReference type="EMBL" id="JACRTE010000005">
    <property type="protein sequence ID" value="MBC8596323.1"/>
    <property type="molecule type" value="Genomic_DNA"/>
</dbReference>
<protein>
    <submittedName>
        <fullName evidence="2">YoaP domain-containing protein</fullName>
    </submittedName>
</protein>
<accession>A0A926IU26</accession>
<dbReference type="InterPro" id="IPR025685">
    <property type="entry name" value="YoaP-like_dom"/>
</dbReference>
<feature type="domain" description="YoaP-like" evidence="1">
    <location>
        <begin position="58"/>
        <end position="91"/>
    </location>
</feature>
<comment type="caution">
    <text evidence="2">The sequence shown here is derived from an EMBL/GenBank/DDBJ whole genome shotgun (WGS) entry which is preliminary data.</text>
</comment>
<dbReference type="Pfam" id="PF14268">
    <property type="entry name" value="YoaP"/>
    <property type="match status" value="1"/>
</dbReference>
<name>A0A926IU26_9FIRM</name>
<dbReference type="RefSeq" id="WP_262431824.1">
    <property type="nucleotide sequence ID" value="NZ_JACRTE010000005.1"/>
</dbReference>
<dbReference type="Proteomes" id="UP000647416">
    <property type="component" value="Unassembled WGS sequence"/>
</dbReference>
<organism evidence="2 3">
    <name type="scientific">Qingrenia yutianensis</name>
    <dbReference type="NCBI Taxonomy" id="2763676"/>
    <lineage>
        <taxon>Bacteria</taxon>
        <taxon>Bacillati</taxon>
        <taxon>Bacillota</taxon>
        <taxon>Clostridia</taxon>
        <taxon>Eubacteriales</taxon>
        <taxon>Oscillospiraceae</taxon>
        <taxon>Qingrenia</taxon>
    </lineage>
</organism>
<reference evidence="2" key="1">
    <citation type="submission" date="2020-08" db="EMBL/GenBank/DDBJ databases">
        <title>Genome public.</title>
        <authorList>
            <person name="Liu C."/>
            <person name="Sun Q."/>
        </authorList>
    </citation>
    <scope>NUCLEOTIDE SEQUENCE</scope>
    <source>
        <strain evidence="2">NSJ-50</strain>
    </source>
</reference>
<gene>
    <name evidence="2" type="ORF">H8706_05505</name>
</gene>
<evidence type="ECO:0000313" key="2">
    <source>
        <dbReference type="EMBL" id="MBC8596323.1"/>
    </source>
</evidence>
<evidence type="ECO:0000259" key="1">
    <source>
        <dbReference type="Pfam" id="PF14268"/>
    </source>
</evidence>
<sequence>MDAEFINLTPENLCDEHVCCIIRKNAHSGIDAKKKWLSERLKEGHIFRKLNVNACVFIEYAPLETAKNLPCVFNNFAVFFNGEFVTVNQIDGATAEKIIKKHSTSKHQISGK</sequence>
<evidence type="ECO:0000313" key="3">
    <source>
        <dbReference type="Proteomes" id="UP000647416"/>
    </source>
</evidence>